<feature type="transmembrane region" description="Helical" evidence="6">
    <location>
        <begin position="68"/>
        <end position="88"/>
    </location>
</feature>
<dbReference type="InterPro" id="IPR022301">
    <property type="entry name" value="Integral_membrane_YjbE"/>
</dbReference>
<sequence length="209" mass="22051">MEAFTSMLPALAEIMWLNIILSGDNAVVIGLAAAGLPAHQRGKAVMFGVVAAAVLRIVFSVFASMLLALWWIDLLGGLALLYIAWSFFSELRHGGSDQADGGAAPAEKTLVQALWQIVLADVSMSLDNVLAVAAVARANLPLLIVGLVVSILMMGLLGGLLAKLLDRYRFIAYIGVALITYVGLELLWEGLIMANTVLGLGLGLPEASH</sequence>
<dbReference type="NCBIfam" id="TIGR03717">
    <property type="entry name" value="R_switched_YjbE"/>
    <property type="match status" value="1"/>
</dbReference>
<evidence type="ECO:0000256" key="2">
    <source>
        <dbReference type="ARBA" id="ARBA00007511"/>
    </source>
</evidence>
<feature type="transmembrane region" description="Helical" evidence="6">
    <location>
        <begin position="140"/>
        <end position="162"/>
    </location>
</feature>
<reference evidence="7 8" key="1">
    <citation type="submission" date="2022-03" db="EMBL/GenBank/DDBJ databases">
        <title>Complete genome analysis of Roseomonas KG 17.1 : a prolific producer of plant growth promoters.</title>
        <authorList>
            <person name="Saadouli I."/>
            <person name="Najjari A."/>
            <person name="Mosbah A."/>
            <person name="Ouzari H.I."/>
        </authorList>
    </citation>
    <scope>NUCLEOTIDE SEQUENCE [LARGE SCALE GENOMIC DNA]</scope>
    <source>
        <strain evidence="7 8">KG17-1</strain>
    </source>
</reference>
<dbReference type="Pfam" id="PF03741">
    <property type="entry name" value="TerC"/>
    <property type="match status" value="1"/>
</dbReference>
<evidence type="ECO:0000313" key="7">
    <source>
        <dbReference type="EMBL" id="MCI0754160.1"/>
    </source>
</evidence>
<dbReference type="Proteomes" id="UP001201985">
    <property type="component" value="Unassembled WGS sequence"/>
</dbReference>
<organism evidence="7 8">
    <name type="scientific">Teichococcus vastitatis</name>
    <dbReference type="NCBI Taxonomy" id="2307076"/>
    <lineage>
        <taxon>Bacteria</taxon>
        <taxon>Pseudomonadati</taxon>
        <taxon>Pseudomonadota</taxon>
        <taxon>Alphaproteobacteria</taxon>
        <taxon>Acetobacterales</taxon>
        <taxon>Roseomonadaceae</taxon>
        <taxon>Roseomonas</taxon>
    </lineage>
</organism>
<name>A0ABS9W4F5_9PROT</name>
<protein>
    <submittedName>
        <fullName evidence="7">YjbE family putative metal transport protein</fullName>
    </submittedName>
</protein>
<evidence type="ECO:0000313" key="8">
    <source>
        <dbReference type="Proteomes" id="UP001201985"/>
    </source>
</evidence>
<dbReference type="PANTHER" id="PTHR30238:SF4">
    <property type="entry name" value="SLL1022 PROTEIN"/>
    <property type="match status" value="1"/>
</dbReference>
<comment type="similarity">
    <text evidence="2">Belongs to the TerC family.</text>
</comment>
<gene>
    <name evidence="7" type="ORF">MON41_10370</name>
</gene>
<evidence type="ECO:0000256" key="5">
    <source>
        <dbReference type="ARBA" id="ARBA00023136"/>
    </source>
</evidence>
<keyword evidence="3 6" id="KW-0812">Transmembrane</keyword>
<comment type="caution">
    <text evidence="7">The sequence shown here is derived from an EMBL/GenBank/DDBJ whole genome shotgun (WGS) entry which is preliminary data.</text>
</comment>
<keyword evidence="5 6" id="KW-0472">Membrane</keyword>
<evidence type="ECO:0000256" key="4">
    <source>
        <dbReference type="ARBA" id="ARBA00022989"/>
    </source>
</evidence>
<dbReference type="RefSeq" id="WP_120005665.1">
    <property type="nucleotide sequence ID" value="NZ_JALBUU010000004.1"/>
</dbReference>
<evidence type="ECO:0000256" key="3">
    <source>
        <dbReference type="ARBA" id="ARBA00022692"/>
    </source>
</evidence>
<feature type="transmembrane region" description="Helical" evidence="6">
    <location>
        <begin position="14"/>
        <end position="37"/>
    </location>
</feature>
<keyword evidence="8" id="KW-1185">Reference proteome</keyword>
<accession>A0ABS9W4F5</accession>
<comment type="subcellular location">
    <subcellularLocation>
        <location evidence="1">Membrane</location>
        <topology evidence="1">Multi-pass membrane protein</topology>
    </subcellularLocation>
</comment>
<keyword evidence="4 6" id="KW-1133">Transmembrane helix</keyword>
<feature type="transmembrane region" description="Helical" evidence="6">
    <location>
        <begin position="168"/>
        <end position="188"/>
    </location>
</feature>
<evidence type="ECO:0000256" key="6">
    <source>
        <dbReference type="SAM" id="Phobius"/>
    </source>
</evidence>
<dbReference type="PANTHER" id="PTHR30238">
    <property type="entry name" value="MEMBRANE BOUND PREDICTED REDOX MODULATOR"/>
    <property type="match status" value="1"/>
</dbReference>
<proteinExistence type="inferred from homology"/>
<evidence type="ECO:0000256" key="1">
    <source>
        <dbReference type="ARBA" id="ARBA00004141"/>
    </source>
</evidence>
<dbReference type="EMBL" id="JALBUU010000004">
    <property type="protein sequence ID" value="MCI0754160.1"/>
    <property type="molecule type" value="Genomic_DNA"/>
</dbReference>
<feature type="transmembrane region" description="Helical" evidence="6">
    <location>
        <begin position="44"/>
        <end position="62"/>
    </location>
</feature>
<dbReference type="InterPro" id="IPR005496">
    <property type="entry name" value="Integral_membrane_TerC"/>
</dbReference>